<evidence type="ECO:0000313" key="4">
    <source>
        <dbReference type="Proteomes" id="UP000323046"/>
    </source>
</evidence>
<feature type="compositionally biased region" description="Basic residues" evidence="1">
    <location>
        <begin position="26"/>
        <end position="40"/>
    </location>
</feature>
<proteinExistence type="predicted"/>
<feature type="compositionally biased region" description="Low complexity" evidence="1">
    <location>
        <begin position="59"/>
        <end position="69"/>
    </location>
</feature>
<accession>A0A5P2BI58</accession>
<dbReference type="InterPro" id="IPR024983">
    <property type="entry name" value="CHAT_dom"/>
</dbReference>
<sequence length="2242" mass="241122">MGAVVRRRTGRAGLRVHRIDGPGRPGRPHLPHLRLLRTRLRPAPPGARQGGRRTRRPLRTALPRLPGARRAGGRGRLRTGVRTLRRAEPRVRRNSRQTPPPLPRRARTRPGGAAQHGPRRDDVRAARLRRRRRVLAPGPGAQQGDRPVPRDADRHRRHGARRGARRAPRRAAEPRRVHARRDAFGDRRERTRSPGGPVGACARRPRDLRSQRRGGAPRPARRRPAPLRGVQPAPAARAGQPRHRAARPCRGPLEIRQPVGRAGHAARGRRPAHRRPRPLPGRPGPRGAARGRGRRPRSRHVAARRERAVTPVLGYEELRIRVRRVGGSRYLVAAGGPACAAEVVTVDGEPEAFREQWDRLIAAELGYAPMGEQHTAAQMRALGRGVFRLLFGDAAATEGEGAEADGSGEDAVGCRVGACVDTALDRAQGMRPARGLRLRFDLPPELRDLPVESLCAPPGSPQQSLALNHGYSLVRSLAGGPLGQRLPEPADEPSVIRLLVVCASPRGLQPLRTAPEVAAIRNDLPEVAVQTAVVERATRASLEEALGVHSELPTAVLVIAHGAYDRDIGKGVVALETEGGGIDRVPADLLAAILLKAQRLRLVALNLCAGADSSHLEPFSGLAQALIGGGVPAVVAMRGRISDVSAGAFGPELLKGIAANKTIDEAVAAARLRISHQPEHTAVEWATPALFLHEGCRQGWLFKAREVRDDEFGAGGTAVADPLREGEDALRAFQSFVGHVGSAALIGAARFQRDLGNWTQVQRILRTPTQSYADERRRLRAEAAFELAWPELERLCALLAGERDAAGAEAQLDVVRELLPGPLPGALTAEVAGLRRLVSLVDEARAAEAAADWATAIARYEEVLTLRPGGLRDVTERLAVARDELHVARVCEAAERARAAGDWSAAADGYAAVLTLRPGHDTALARSSYVAGRAAEAREDWAAAGAAYAGCAGLDDAAARAAYARGRAAAEDGEWATARDAFAQAGPDCRAWQVYSAGRAADAAGAWGAATEAYEAADGFLDSAVRLLFARGRGAAEAGRPAEALTALSAAAARGWDTEPWLGDLRHGLYEAALTSTDAADWPTVLAHLAPLPADFRATHLLRRYAEGRLATAAEDWASAAEAFGECVGGGSTDGAGSPPGAAQQPPVDVAGPVAGAPGQGGTVGGVSADAGGSRDVMGDVPGDAGDLRAYARARLCEVRGLWDDALALFGGLAGGFGDVADRVLYARGRAADVRGEWDGVIDGFGRLPDGYADGEVGVRRLYARARLAADQRGDWAAVLSLLTGVPDAAREGAVSALRRKAEGRRAEEAGDWAAACSVYGRAFPGGAPQPGAATGTIGVSDPEAVPLYRYALARTHEQREQWQDAADVYRLIEGEVGGDSWADVGVRLRYVQARLDESAADGVEDWRRVVEAYDELEREGVPGLDVDARGRYARVRAAEAEGDWACVVAEADALGTHRDAPAVAAYARGRLADAHQEWQRAADAFRQCTGHRDADAHLAYAEGRLLESAGRWSAAVAAYEKAGGVLDRADVRCRRLRRLIGLLPWADGLTVSPLVADPFAVRDQAFPYLALRDAGVDPGASMDVVKNASYALLERGTMSWHERVALERLRLPGRRLQLDALLYRWHSPAALRDALSALSPDEGPGLLDALCARSPQDAPLLLLLARGREAAAAEWERRLKEAPGDMAVVHGLAVARLWQAQELEQSGAWEHAVQAWESALAYWATLLSDDEYWDGWRVERATAYERDLTHDDMASLRWELSQHLFGQLSAYEQRHTEQARPQQAAAYQALAALLESELGGARVLKDVGGLPSVPGSGGTLACGPRYLRLLCLQEPLAELAAELDAAAQQGKDPGEYAVRELRWAFSELARGFALSEVRKFEAALRALPVFPTLTTLPDDCAGPAEQPAHTRGCGPCQDFLRRNPAYVRLPRRHARLLQDGVELAVHVRLALARTALTRGDGGLDEALSHWGELVKVSRNAGMQARSKKAVIRTVLGRVEALTDEEGVQLGGCLDEAVTLVESVIAALHPLDRELLSQLNAKLSALLSMRGVWRGYTRTKHGMRSDMYGAETDLRRALALNPESSHARDNLARAFVFTLDERTYEVPARLKLLHDALGLLDVGLGQALTHRYRETLAEALDEMEKLLTRHLGVEGMGDLIRSDGREPPPDEADLASWAAELTLRAERALRDGDILWALHHLIRATRAEPTDSRIRQALLDAVNRWLAELTPDEDDEAGGSVA</sequence>
<dbReference type="Proteomes" id="UP000323046">
    <property type="component" value="Chromosome"/>
</dbReference>
<evidence type="ECO:0000256" key="1">
    <source>
        <dbReference type="SAM" id="MobiDB-lite"/>
    </source>
</evidence>
<organism evidence="3 4">
    <name type="scientific">Streptomyces venezuelae</name>
    <dbReference type="NCBI Taxonomy" id="54571"/>
    <lineage>
        <taxon>Bacteria</taxon>
        <taxon>Bacillati</taxon>
        <taxon>Actinomycetota</taxon>
        <taxon>Actinomycetes</taxon>
        <taxon>Kitasatosporales</taxon>
        <taxon>Streptomycetaceae</taxon>
        <taxon>Streptomyces</taxon>
    </lineage>
</organism>
<name>A0A5P2BI58_STRVZ</name>
<keyword evidence="4" id="KW-1185">Reference proteome</keyword>
<evidence type="ECO:0000313" key="3">
    <source>
        <dbReference type="EMBL" id="QES30132.1"/>
    </source>
</evidence>
<feature type="compositionally biased region" description="Basic residues" evidence="1">
    <location>
        <begin position="264"/>
        <end position="277"/>
    </location>
</feature>
<feature type="region of interest" description="Disordered" evidence="1">
    <location>
        <begin position="1"/>
        <end position="304"/>
    </location>
</feature>
<gene>
    <name evidence="3" type="ORF">DEJ47_30105</name>
</gene>
<protein>
    <recommendedName>
        <fullName evidence="2">CHAT domain-containing protein</fullName>
    </recommendedName>
</protein>
<feature type="compositionally biased region" description="Basic residues" evidence="1">
    <location>
        <begin position="155"/>
        <end position="169"/>
    </location>
</feature>
<dbReference type="EMBL" id="CP029193">
    <property type="protein sequence ID" value="QES30132.1"/>
    <property type="molecule type" value="Genomic_DNA"/>
</dbReference>
<reference evidence="3 4" key="1">
    <citation type="submission" date="2018-05" db="EMBL/GenBank/DDBJ databases">
        <title>Streptomyces venezuelae.</title>
        <authorList>
            <person name="Kim W."/>
            <person name="Lee N."/>
            <person name="Cho B.-K."/>
        </authorList>
    </citation>
    <scope>NUCLEOTIDE SEQUENCE [LARGE SCALE GENOMIC DNA]</scope>
    <source>
        <strain evidence="3 4">ATCC 14583</strain>
    </source>
</reference>
<dbReference type="Gene3D" id="1.25.40.10">
    <property type="entry name" value="Tetratricopeptide repeat domain"/>
    <property type="match status" value="2"/>
</dbReference>
<dbReference type="SUPFAM" id="SSF48452">
    <property type="entry name" value="TPR-like"/>
    <property type="match status" value="2"/>
</dbReference>
<feature type="compositionally biased region" description="Low complexity" evidence="1">
    <location>
        <begin position="226"/>
        <end position="239"/>
    </location>
</feature>
<feature type="compositionally biased region" description="Low complexity" evidence="1">
    <location>
        <begin position="1135"/>
        <end position="1153"/>
    </location>
</feature>
<feature type="domain" description="CHAT" evidence="2">
    <location>
        <begin position="430"/>
        <end position="688"/>
    </location>
</feature>
<feature type="compositionally biased region" description="Basic and acidic residues" evidence="1">
    <location>
        <begin position="170"/>
        <end position="192"/>
    </location>
</feature>
<feature type="region of interest" description="Disordered" evidence="1">
    <location>
        <begin position="1130"/>
        <end position="1153"/>
    </location>
</feature>
<feature type="compositionally biased region" description="Basic residues" evidence="1">
    <location>
        <begin position="289"/>
        <end position="302"/>
    </location>
</feature>
<feature type="compositionally biased region" description="Basic residues" evidence="1">
    <location>
        <begin position="1"/>
        <end position="16"/>
    </location>
</feature>
<dbReference type="Pfam" id="PF12770">
    <property type="entry name" value="CHAT"/>
    <property type="match status" value="1"/>
</dbReference>
<evidence type="ECO:0000259" key="2">
    <source>
        <dbReference type="Pfam" id="PF12770"/>
    </source>
</evidence>
<dbReference type="InterPro" id="IPR011990">
    <property type="entry name" value="TPR-like_helical_dom_sf"/>
</dbReference>